<dbReference type="GO" id="GO:0007094">
    <property type="term" value="P:mitotic spindle assembly checkpoint signaling"/>
    <property type="evidence" value="ECO:0007669"/>
    <property type="project" value="TreeGrafter"/>
</dbReference>
<feature type="domain" description="Centromere/kinetochore protein zw10 C-terminal" evidence="1">
    <location>
        <begin position="69"/>
        <end position="192"/>
    </location>
</feature>
<evidence type="ECO:0008006" key="5">
    <source>
        <dbReference type="Google" id="ProtNLM"/>
    </source>
</evidence>
<dbReference type="GO" id="GO:0005737">
    <property type="term" value="C:cytoplasm"/>
    <property type="evidence" value="ECO:0007669"/>
    <property type="project" value="GOC"/>
</dbReference>
<dbReference type="Pfam" id="PF20666">
    <property type="entry name" value="ZW10_C"/>
    <property type="match status" value="1"/>
</dbReference>
<dbReference type="InterPro" id="IPR055148">
    <property type="entry name" value="ZW10_C_2"/>
</dbReference>
<name>U4UKE2_DENPD</name>
<reference evidence="3 4" key="1">
    <citation type="journal article" date="2013" name="Genome Biol.">
        <title>Draft genome of the mountain pine beetle, Dendroctonus ponderosae Hopkins, a major forest pest.</title>
        <authorList>
            <person name="Keeling C.I."/>
            <person name="Yuen M.M."/>
            <person name="Liao N.Y."/>
            <person name="Docking T.R."/>
            <person name="Chan S.K."/>
            <person name="Taylor G.A."/>
            <person name="Palmquist D.L."/>
            <person name="Jackman S.D."/>
            <person name="Nguyen A."/>
            <person name="Li M."/>
            <person name="Henderson H."/>
            <person name="Janes J.K."/>
            <person name="Zhao Y."/>
            <person name="Pandoh P."/>
            <person name="Moore R."/>
            <person name="Sperling F.A."/>
            <person name="Huber D.P."/>
            <person name="Birol I."/>
            <person name="Jones S.J."/>
            <person name="Bohlmann J."/>
        </authorList>
    </citation>
    <scope>NUCLEOTIDE SEQUENCE</scope>
</reference>
<dbReference type="InterPro" id="IPR048343">
    <property type="entry name" value="ZW10_C"/>
</dbReference>
<dbReference type="InterPro" id="IPR046362">
    <property type="entry name" value="Zw10/DSL1_C_sf"/>
</dbReference>
<dbReference type="GO" id="GO:1990423">
    <property type="term" value="C:RZZ complex"/>
    <property type="evidence" value="ECO:0007669"/>
    <property type="project" value="TreeGrafter"/>
</dbReference>
<dbReference type="GO" id="GO:0006888">
    <property type="term" value="P:endoplasmic reticulum to Golgi vesicle-mediated transport"/>
    <property type="evidence" value="ECO:0007669"/>
    <property type="project" value="TreeGrafter"/>
</dbReference>
<organism evidence="3 4">
    <name type="scientific">Dendroctonus ponderosae</name>
    <name type="common">Mountain pine beetle</name>
    <dbReference type="NCBI Taxonomy" id="77166"/>
    <lineage>
        <taxon>Eukaryota</taxon>
        <taxon>Metazoa</taxon>
        <taxon>Ecdysozoa</taxon>
        <taxon>Arthropoda</taxon>
        <taxon>Hexapoda</taxon>
        <taxon>Insecta</taxon>
        <taxon>Pterygota</taxon>
        <taxon>Neoptera</taxon>
        <taxon>Endopterygota</taxon>
        <taxon>Coleoptera</taxon>
        <taxon>Polyphaga</taxon>
        <taxon>Cucujiformia</taxon>
        <taxon>Curculionidae</taxon>
        <taxon>Scolytinae</taxon>
        <taxon>Dendroctonus</taxon>
    </lineage>
</organism>
<proteinExistence type="predicted"/>
<dbReference type="Pfam" id="PF22766">
    <property type="entry name" value="ZW10_C2"/>
    <property type="match status" value="1"/>
</dbReference>
<feature type="domain" description="ZW10 C-terminal helical" evidence="2">
    <location>
        <begin position="216"/>
        <end position="360"/>
    </location>
</feature>
<dbReference type="Proteomes" id="UP000030742">
    <property type="component" value="Unassembled WGS sequence"/>
</dbReference>
<dbReference type="Gene3D" id="1.10.357.150">
    <property type="match status" value="1"/>
</dbReference>
<sequence length="361" mass="41054">MNCRESNIFTTQTASILEYVNNVDVLFIDKMCAGYSMKAKEIMKKDLHDITEVGVPYNPEYPLGCDENFPQSSISKNVEELVNLCVELLEKAAVASPGCSAILFTNVLNILSTYCAFVQEFHKAYLATLPQQIAVFLNNCLYMAYNLDKWDKSYSKQLETVLEVGNFTMEAKIISAQGREVFNKYIVAQVKQINEIMDGAELDVLALEKLSPKTEKCIRQCLRQQELLRTVWHKVLSYEIYNKNIGIIVNALCKHLITAIIKFEDIQANVSEKLIDVIKLILTRAPKLFIDANEITLYVPLWYKLNELTFVLNSNLVDINDRWASGKGPLALQFEPTELRGLVKALFQNTDRRATVLARIC</sequence>
<dbReference type="STRING" id="77166.U4UKE2"/>
<evidence type="ECO:0000259" key="1">
    <source>
        <dbReference type="Pfam" id="PF20666"/>
    </source>
</evidence>
<dbReference type="EMBL" id="KB632391">
    <property type="protein sequence ID" value="ERL94549.1"/>
    <property type="molecule type" value="Genomic_DNA"/>
</dbReference>
<dbReference type="OrthoDB" id="534815at2759"/>
<accession>U4UKE2</accession>
<dbReference type="PANTHER" id="PTHR12205:SF0">
    <property type="entry name" value="CENTROMERE_KINETOCHORE PROTEIN ZW10 HOMOLOG"/>
    <property type="match status" value="1"/>
</dbReference>
<protein>
    <recommendedName>
        <fullName evidence="5">Centromere/kinetochore protein zw10-like protein</fullName>
    </recommendedName>
</protein>
<dbReference type="AlphaFoldDB" id="U4UKE2"/>
<dbReference type="PANTHER" id="PTHR12205">
    <property type="entry name" value="CENTROMERE/KINETOCHORE PROTEIN ZW10"/>
    <property type="match status" value="1"/>
</dbReference>
<evidence type="ECO:0000259" key="2">
    <source>
        <dbReference type="Pfam" id="PF22766"/>
    </source>
</evidence>
<evidence type="ECO:0000313" key="4">
    <source>
        <dbReference type="Proteomes" id="UP000030742"/>
    </source>
</evidence>
<evidence type="ECO:0000313" key="3">
    <source>
        <dbReference type="EMBL" id="ERL94549.1"/>
    </source>
</evidence>
<gene>
    <name evidence="3" type="ORF">D910_11826</name>
</gene>